<dbReference type="STRING" id="472175.EL18_01257"/>
<dbReference type="RefSeq" id="WP_036480855.1">
    <property type="nucleotide sequence ID" value="NZ_JMQM01000001.1"/>
</dbReference>
<feature type="domain" description="GGDEF" evidence="5">
    <location>
        <begin position="322"/>
        <end position="458"/>
    </location>
</feature>
<dbReference type="CDD" id="cd17538">
    <property type="entry name" value="REC_D1_PleD-like"/>
    <property type="match status" value="1"/>
</dbReference>
<dbReference type="PROSITE" id="PS50887">
    <property type="entry name" value="GGDEF"/>
    <property type="match status" value="1"/>
</dbReference>
<dbReference type="SMART" id="SM00448">
    <property type="entry name" value="REC"/>
    <property type="match status" value="2"/>
</dbReference>
<proteinExistence type="predicted"/>
<dbReference type="PANTHER" id="PTHR45138">
    <property type="entry name" value="REGULATORY COMPONENTS OF SENSORY TRANSDUCTION SYSTEM"/>
    <property type="match status" value="1"/>
</dbReference>
<evidence type="ECO:0000259" key="5">
    <source>
        <dbReference type="PROSITE" id="PS50887"/>
    </source>
</evidence>
<dbReference type="NCBIfam" id="NF007135">
    <property type="entry name" value="PRK09581.1"/>
    <property type="match status" value="1"/>
</dbReference>
<dbReference type="InterPro" id="IPR029787">
    <property type="entry name" value="Nucleotide_cyclase"/>
</dbReference>
<feature type="domain" description="Response regulatory" evidence="4">
    <location>
        <begin position="157"/>
        <end position="272"/>
    </location>
</feature>
<dbReference type="eggNOG" id="COG3437">
    <property type="taxonomic scope" value="Bacteria"/>
</dbReference>
<dbReference type="GO" id="GO:1902201">
    <property type="term" value="P:negative regulation of bacterial-type flagellum-dependent cell motility"/>
    <property type="evidence" value="ECO:0007669"/>
    <property type="project" value="TreeGrafter"/>
</dbReference>
<dbReference type="InterPro" id="IPR011006">
    <property type="entry name" value="CheY-like_superfamily"/>
</dbReference>
<dbReference type="Gene3D" id="3.40.50.2300">
    <property type="match status" value="1"/>
</dbReference>
<comment type="catalytic activity">
    <reaction evidence="2">
        <text>2 GTP = 3',3'-c-di-GMP + 2 diphosphate</text>
        <dbReference type="Rhea" id="RHEA:24898"/>
        <dbReference type="ChEBI" id="CHEBI:33019"/>
        <dbReference type="ChEBI" id="CHEBI:37565"/>
        <dbReference type="ChEBI" id="CHEBI:58805"/>
        <dbReference type="EC" id="2.7.7.65"/>
    </reaction>
</comment>
<dbReference type="Pfam" id="PF00072">
    <property type="entry name" value="Response_reg"/>
    <property type="match status" value="2"/>
</dbReference>
<evidence type="ECO:0000313" key="7">
    <source>
        <dbReference type="Proteomes" id="UP000053675"/>
    </source>
</evidence>
<dbReference type="SUPFAM" id="SSF52172">
    <property type="entry name" value="CheY-like"/>
    <property type="match status" value="2"/>
</dbReference>
<dbReference type="OrthoDB" id="9812260at2"/>
<dbReference type="GO" id="GO:0052621">
    <property type="term" value="F:diguanylate cyclase activity"/>
    <property type="evidence" value="ECO:0007669"/>
    <property type="project" value="UniProtKB-EC"/>
</dbReference>
<dbReference type="Gene3D" id="3.30.70.270">
    <property type="match status" value="1"/>
</dbReference>
<reference evidence="6 7" key="1">
    <citation type="submission" date="2014-05" db="EMBL/GenBank/DDBJ databases">
        <title>Draft Genome Sequence of Nitratireductor basaltis Strain UMTGB225, A Marine Bacterium Isolated from Green Barrel Tunicate.</title>
        <authorList>
            <person name="Gan H.Y."/>
        </authorList>
    </citation>
    <scope>NUCLEOTIDE SEQUENCE [LARGE SCALE GENOMIC DNA]</scope>
    <source>
        <strain evidence="6 7">UMTGB225</strain>
    </source>
</reference>
<dbReference type="InterPro" id="IPR043128">
    <property type="entry name" value="Rev_trsase/Diguanyl_cyclase"/>
</dbReference>
<name>A0A084UB91_9HYPH</name>
<evidence type="ECO:0000256" key="3">
    <source>
        <dbReference type="PROSITE-ProRule" id="PRU00169"/>
    </source>
</evidence>
<sequence length="458" mass="50882">MTARILVVDDVPANLRLLEARLTAEYYDVVTARSGQDALEICESSRVDVVLLDIMMPGMDGFEVCERLKSDPSTAHIPVVIVTALDGTQERIRGLEAGADDFLTKPVNDLQLVTRVKSLARLKALTDELRLRAETTRNIEIEQMLKANRLDDGAPPVVLLVEEEGASADRIPRMLRGLFDLKTVSDPQKFAFGAVERNVECIMVSTRLGSHDPLRLCAHLRALEGTRSIPIVLLADGEEEDTVVRGLELGINDYLVKPIEKQELVARLRTQIRRKRYNDGLRSSFARTVEMAVTDPLTGLHNRRYLDSHLQTLFDRARARNKPLSIMFADIDRFKLINDTWGHDGGDAVLREFAARLRKTLRAIDLVCRYGGEEFVVVMPDTELAVAERVAERVRGEIAGEGFRTGDGKPAISVTASLGVASSRSMDEDSLDDLVKRADEALYEAKRSGRNRVVAPAA</sequence>
<dbReference type="GO" id="GO:0005886">
    <property type="term" value="C:plasma membrane"/>
    <property type="evidence" value="ECO:0007669"/>
    <property type="project" value="TreeGrafter"/>
</dbReference>
<accession>A0A084UB91</accession>
<comment type="caution">
    <text evidence="6">The sequence shown here is derived from an EMBL/GenBank/DDBJ whole genome shotgun (WGS) entry which is preliminary data.</text>
</comment>
<dbReference type="AlphaFoldDB" id="A0A084UB91"/>
<keyword evidence="7" id="KW-1185">Reference proteome</keyword>
<keyword evidence="3" id="KW-0597">Phosphoprotein</keyword>
<dbReference type="InterPro" id="IPR000160">
    <property type="entry name" value="GGDEF_dom"/>
</dbReference>
<dbReference type="CDD" id="cd01949">
    <property type="entry name" value="GGDEF"/>
    <property type="match status" value="1"/>
</dbReference>
<dbReference type="InterPro" id="IPR001789">
    <property type="entry name" value="Sig_transdc_resp-reg_receiver"/>
</dbReference>
<evidence type="ECO:0000313" key="6">
    <source>
        <dbReference type="EMBL" id="KFB10227.1"/>
    </source>
</evidence>
<comment type="caution">
    <text evidence="3">Lacks conserved residue(s) required for the propagation of feature annotation.</text>
</comment>
<evidence type="ECO:0000259" key="4">
    <source>
        <dbReference type="PROSITE" id="PS50110"/>
    </source>
</evidence>
<evidence type="ECO:0000256" key="1">
    <source>
        <dbReference type="ARBA" id="ARBA00012528"/>
    </source>
</evidence>
<dbReference type="GO" id="GO:0043709">
    <property type="term" value="P:cell adhesion involved in single-species biofilm formation"/>
    <property type="evidence" value="ECO:0007669"/>
    <property type="project" value="TreeGrafter"/>
</dbReference>
<dbReference type="GO" id="GO:0000160">
    <property type="term" value="P:phosphorelay signal transduction system"/>
    <property type="evidence" value="ECO:0007669"/>
    <property type="project" value="InterPro"/>
</dbReference>
<dbReference type="FunFam" id="3.30.70.270:FF:000001">
    <property type="entry name" value="Diguanylate cyclase domain protein"/>
    <property type="match status" value="1"/>
</dbReference>
<dbReference type="InterPro" id="IPR050469">
    <property type="entry name" value="Diguanylate_Cyclase"/>
</dbReference>
<dbReference type="PATRIC" id="fig|472175.3.peg.1267"/>
<feature type="domain" description="Response regulatory" evidence="4">
    <location>
        <begin position="4"/>
        <end position="120"/>
    </location>
</feature>
<dbReference type="Pfam" id="PF00990">
    <property type="entry name" value="GGDEF"/>
    <property type="match status" value="1"/>
</dbReference>
<dbReference type="SMART" id="SM00267">
    <property type="entry name" value="GGDEF"/>
    <property type="match status" value="1"/>
</dbReference>
<dbReference type="PANTHER" id="PTHR45138:SF9">
    <property type="entry name" value="DIGUANYLATE CYCLASE DGCM-RELATED"/>
    <property type="match status" value="1"/>
</dbReference>
<dbReference type="Gene3D" id="6.10.250.690">
    <property type="match status" value="1"/>
</dbReference>
<dbReference type="Proteomes" id="UP000053675">
    <property type="component" value="Unassembled WGS sequence"/>
</dbReference>
<feature type="modified residue" description="4-aspartylphosphate" evidence="3">
    <location>
        <position position="53"/>
    </location>
</feature>
<protein>
    <recommendedName>
        <fullName evidence="1">diguanylate cyclase</fullName>
        <ecNumber evidence="1">2.7.7.65</ecNumber>
    </recommendedName>
</protein>
<evidence type="ECO:0000256" key="2">
    <source>
        <dbReference type="ARBA" id="ARBA00034247"/>
    </source>
</evidence>
<dbReference type="SUPFAM" id="SSF55073">
    <property type="entry name" value="Nucleotide cyclase"/>
    <property type="match status" value="1"/>
</dbReference>
<dbReference type="FunFam" id="3.40.50.2300:FF:000574">
    <property type="entry name" value="Response regulator PleD"/>
    <property type="match status" value="1"/>
</dbReference>
<gene>
    <name evidence="6" type="ORF">EL18_01257</name>
</gene>
<dbReference type="EMBL" id="JMQM01000001">
    <property type="protein sequence ID" value="KFB10227.1"/>
    <property type="molecule type" value="Genomic_DNA"/>
</dbReference>
<dbReference type="eggNOG" id="COG3706">
    <property type="taxonomic scope" value="Bacteria"/>
</dbReference>
<dbReference type="NCBIfam" id="TIGR00254">
    <property type="entry name" value="GGDEF"/>
    <property type="match status" value="1"/>
</dbReference>
<dbReference type="PROSITE" id="PS50110">
    <property type="entry name" value="RESPONSE_REGULATORY"/>
    <property type="match status" value="2"/>
</dbReference>
<organism evidence="6 7">
    <name type="scientific">Nitratireductor basaltis</name>
    <dbReference type="NCBI Taxonomy" id="472175"/>
    <lineage>
        <taxon>Bacteria</taxon>
        <taxon>Pseudomonadati</taxon>
        <taxon>Pseudomonadota</taxon>
        <taxon>Alphaproteobacteria</taxon>
        <taxon>Hyphomicrobiales</taxon>
        <taxon>Phyllobacteriaceae</taxon>
        <taxon>Nitratireductor</taxon>
    </lineage>
</organism>
<dbReference type="EC" id="2.7.7.65" evidence="1"/>